<keyword evidence="4" id="KW-0238">DNA-binding</keyword>
<dbReference type="NCBIfam" id="TIGR02937">
    <property type="entry name" value="sigma70-ECF"/>
    <property type="match status" value="1"/>
</dbReference>
<reference evidence="12" key="1">
    <citation type="journal article" date="2019" name="Int. J. Syst. Evol. Microbiol.">
        <title>The Global Catalogue of Microorganisms (GCM) 10K type strain sequencing project: providing services to taxonomists for standard genome sequencing and annotation.</title>
        <authorList>
            <consortium name="The Broad Institute Genomics Platform"/>
            <consortium name="The Broad Institute Genome Sequencing Center for Infectious Disease"/>
            <person name="Wu L."/>
            <person name="Ma J."/>
        </authorList>
    </citation>
    <scope>NUCLEOTIDE SEQUENCE [LARGE SCALE GENOMIC DNA]</scope>
    <source>
        <strain evidence="12">JCM 17021</strain>
    </source>
</reference>
<dbReference type="RefSeq" id="WP_345069313.1">
    <property type="nucleotide sequence ID" value="NZ_BAABCN010000015.1"/>
</dbReference>
<dbReference type="Gene3D" id="1.10.10.10">
    <property type="entry name" value="Winged helix-like DNA-binding domain superfamily/Winged helix DNA-binding domain"/>
    <property type="match status" value="1"/>
</dbReference>
<dbReference type="Gene3D" id="1.10.1740.10">
    <property type="match status" value="1"/>
</dbReference>
<evidence type="ECO:0000256" key="1">
    <source>
        <dbReference type="ARBA" id="ARBA00010641"/>
    </source>
</evidence>
<protein>
    <recommendedName>
        <fullName evidence="13">Sigma-70 family RNA polymerase sigma factor</fullName>
    </recommendedName>
</protein>
<dbReference type="SUPFAM" id="SSF88946">
    <property type="entry name" value="Sigma2 domain of RNA polymerase sigma factors"/>
    <property type="match status" value="1"/>
</dbReference>
<sequence length="746" mass="76810">MSQRPPRSSAGAEPPHKLDEQGDSELVDLVREGNKQAFGVLWQRHAGPGKAVARAFSASMDPDDLVAESFTKIFHSIQSGKGPTTAFRAYLFTTIRNTAASWGRSSKESSTDELDELAGPTSLEDESLAALDRSLTATAFRSLPTRWQEVLWYTEVEGLTAQQVAPLLGMKANAVYALGFRAREGLRQAWIQAHISSVPENSECRWSIERLGGHARGALASRDQSRLDDHLAECNRCTIIASEAHEVGSRLALILLPLVAGVGGAAAYTAWNQTNGASSLLAALEPVGPPPAVVSASFAKPAKSLSTGATVALVAVVTLGLAGGAALIVPALINSASDEQTLAQTVDPPALAPTDETDAAAPEIAQPEIALPEITVPPVVELLVPPAPSEPVTAPNPPAPRPAPNPAPIPTAAPIPVPTPTSEPTPTPDPPVTPTPTPTPTAPPITPPTTPPVVPNPSVPIVNSPVADAELNTSTVNMSGTGAPGNTVLVTIEPPSAEGPFSATIDATGHWNAAVGPLPDGRHALTVVQSTPTGETSNPLSQSVTIDTVALPPTGTITKDPGDRFVPSLEGHAEANATVEVLNSAGDVIDETTADAAGVWAIDAVAGLGFGTQTIAVRQIDTAGNVSPLTSPKTVTLRQISIAWPLEGASVGTSVNVDIVGDPGIAFQALLDGVPTGNPHSINPDGTWSGRLTLPVGMEYGDHVLSVRYADDEDHPTRFGPEATVNFVAVDPADGPPSSSGPLPPA</sequence>
<evidence type="ECO:0000313" key="11">
    <source>
        <dbReference type="EMBL" id="GAA3891392.1"/>
    </source>
</evidence>
<keyword evidence="5" id="KW-0804">Transcription</keyword>
<dbReference type="Pfam" id="PF04542">
    <property type="entry name" value="Sigma70_r2"/>
    <property type="match status" value="1"/>
</dbReference>
<dbReference type="NCBIfam" id="NF033510">
    <property type="entry name" value="Ca_tandemer"/>
    <property type="match status" value="1"/>
</dbReference>
<name>A0ABP7L000_9MICO</name>
<feature type="domain" description="Bacterial Ig-like" evidence="10">
    <location>
        <begin position="468"/>
        <end position="548"/>
    </location>
</feature>
<evidence type="ECO:0008006" key="13">
    <source>
        <dbReference type="Google" id="ProtNLM"/>
    </source>
</evidence>
<dbReference type="PANTHER" id="PTHR43133">
    <property type="entry name" value="RNA POLYMERASE ECF-TYPE SIGMA FACTO"/>
    <property type="match status" value="1"/>
</dbReference>
<proteinExistence type="inferred from homology"/>
<dbReference type="InterPro" id="IPR041498">
    <property type="entry name" value="Big_6"/>
</dbReference>
<dbReference type="Pfam" id="PF13490">
    <property type="entry name" value="zf-HC2"/>
    <property type="match status" value="1"/>
</dbReference>
<dbReference type="InterPro" id="IPR027383">
    <property type="entry name" value="Znf_put"/>
</dbReference>
<evidence type="ECO:0000259" key="10">
    <source>
        <dbReference type="Pfam" id="PF19077"/>
    </source>
</evidence>
<dbReference type="Pfam" id="PF17936">
    <property type="entry name" value="Big_6"/>
    <property type="match status" value="1"/>
</dbReference>
<evidence type="ECO:0000259" key="9">
    <source>
        <dbReference type="Pfam" id="PF17936"/>
    </source>
</evidence>
<dbReference type="Proteomes" id="UP001501803">
    <property type="component" value="Unassembled WGS sequence"/>
</dbReference>
<evidence type="ECO:0000259" key="7">
    <source>
        <dbReference type="Pfam" id="PF04542"/>
    </source>
</evidence>
<dbReference type="EMBL" id="BAABCN010000015">
    <property type="protein sequence ID" value="GAA3891392.1"/>
    <property type="molecule type" value="Genomic_DNA"/>
</dbReference>
<feature type="domain" description="Putative zinc-finger" evidence="8">
    <location>
        <begin position="204"/>
        <end position="237"/>
    </location>
</feature>
<gene>
    <name evidence="11" type="ORF">GCM10022381_36610</name>
</gene>
<dbReference type="InterPro" id="IPR013783">
    <property type="entry name" value="Ig-like_fold"/>
</dbReference>
<keyword evidence="12" id="KW-1185">Reference proteome</keyword>
<evidence type="ECO:0000313" key="12">
    <source>
        <dbReference type="Proteomes" id="UP001501803"/>
    </source>
</evidence>
<dbReference type="Gene3D" id="2.60.40.10">
    <property type="entry name" value="Immunoglobulins"/>
    <property type="match status" value="2"/>
</dbReference>
<evidence type="ECO:0000256" key="4">
    <source>
        <dbReference type="ARBA" id="ARBA00023125"/>
    </source>
</evidence>
<dbReference type="SUPFAM" id="SSF88659">
    <property type="entry name" value="Sigma3 and sigma4 domains of RNA polymerase sigma factors"/>
    <property type="match status" value="1"/>
</dbReference>
<feature type="region of interest" description="Disordered" evidence="6">
    <location>
        <begin position="389"/>
        <end position="445"/>
    </location>
</feature>
<keyword evidence="2" id="KW-0805">Transcription regulation</keyword>
<dbReference type="InterPro" id="IPR007627">
    <property type="entry name" value="RNA_pol_sigma70_r2"/>
</dbReference>
<evidence type="ECO:0000259" key="8">
    <source>
        <dbReference type="Pfam" id="PF13490"/>
    </source>
</evidence>
<dbReference type="InterPro" id="IPR044016">
    <property type="entry name" value="Big_13"/>
</dbReference>
<keyword evidence="3" id="KW-0731">Sigma factor</keyword>
<dbReference type="InterPro" id="IPR013325">
    <property type="entry name" value="RNA_pol_sigma_r2"/>
</dbReference>
<accession>A0ABP7L000</accession>
<feature type="region of interest" description="Disordered" evidence="6">
    <location>
        <begin position="1"/>
        <end position="22"/>
    </location>
</feature>
<dbReference type="InterPro" id="IPR036388">
    <property type="entry name" value="WH-like_DNA-bd_sf"/>
</dbReference>
<evidence type="ECO:0000256" key="2">
    <source>
        <dbReference type="ARBA" id="ARBA00023015"/>
    </source>
</evidence>
<evidence type="ECO:0000256" key="6">
    <source>
        <dbReference type="SAM" id="MobiDB-lite"/>
    </source>
</evidence>
<dbReference type="PANTHER" id="PTHR43133:SF8">
    <property type="entry name" value="RNA POLYMERASE SIGMA FACTOR HI_1459-RELATED"/>
    <property type="match status" value="1"/>
</dbReference>
<dbReference type="InterPro" id="IPR014284">
    <property type="entry name" value="RNA_pol_sigma-70_dom"/>
</dbReference>
<feature type="domain" description="RNA polymerase sigma-70 region 2" evidence="7">
    <location>
        <begin position="42"/>
        <end position="104"/>
    </location>
</feature>
<dbReference type="InterPro" id="IPR013324">
    <property type="entry name" value="RNA_pol_sigma_r3/r4-like"/>
</dbReference>
<comment type="caution">
    <text evidence="11">The sequence shown here is derived from an EMBL/GenBank/DDBJ whole genome shotgun (WGS) entry which is preliminary data.</text>
</comment>
<dbReference type="Pfam" id="PF19077">
    <property type="entry name" value="Big_13"/>
    <property type="match status" value="1"/>
</dbReference>
<evidence type="ECO:0000256" key="5">
    <source>
        <dbReference type="ARBA" id="ARBA00023163"/>
    </source>
</evidence>
<evidence type="ECO:0000256" key="3">
    <source>
        <dbReference type="ARBA" id="ARBA00023082"/>
    </source>
</evidence>
<organism evidence="11 12">
    <name type="scientific">Leifsonia kafniensis</name>
    <dbReference type="NCBI Taxonomy" id="475957"/>
    <lineage>
        <taxon>Bacteria</taxon>
        <taxon>Bacillati</taxon>
        <taxon>Actinomycetota</taxon>
        <taxon>Actinomycetes</taxon>
        <taxon>Micrococcales</taxon>
        <taxon>Microbacteriaceae</taxon>
        <taxon>Leifsonia</taxon>
    </lineage>
</organism>
<dbReference type="InterPro" id="IPR039425">
    <property type="entry name" value="RNA_pol_sigma-70-like"/>
</dbReference>
<feature type="domain" description="Bacterial Ig" evidence="9">
    <location>
        <begin position="568"/>
        <end position="630"/>
    </location>
</feature>
<comment type="similarity">
    <text evidence="1">Belongs to the sigma-70 factor family. ECF subfamily.</text>
</comment>